<organism evidence="2 3">
    <name type="scientific">Pseudogracilibacillus auburnensis</name>
    <dbReference type="NCBI Taxonomy" id="1494959"/>
    <lineage>
        <taxon>Bacteria</taxon>
        <taxon>Bacillati</taxon>
        <taxon>Bacillota</taxon>
        <taxon>Bacilli</taxon>
        <taxon>Bacillales</taxon>
        <taxon>Bacillaceae</taxon>
        <taxon>Pseudogracilibacillus</taxon>
    </lineage>
</organism>
<feature type="transmembrane region" description="Helical" evidence="1">
    <location>
        <begin position="122"/>
        <end position="143"/>
    </location>
</feature>
<feature type="transmembrane region" description="Helical" evidence="1">
    <location>
        <begin position="41"/>
        <end position="63"/>
    </location>
</feature>
<reference evidence="2 3" key="1">
    <citation type="submission" date="2018-05" db="EMBL/GenBank/DDBJ databases">
        <title>Genomic Encyclopedia of Type Strains, Phase IV (KMG-IV): sequencing the most valuable type-strain genomes for metagenomic binning, comparative biology and taxonomic classification.</title>
        <authorList>
            <person name="Goeker M."/>
        </authorList>
    </citation>
    <scope>NUCLEOTIDE SEQUENCE [LARGE SCALE GENOMIC DNA]</scope>
    <source>
        <strain evidence="2 3">DSM 28556</strain>
    </source>
</reference>
<proteinExistence type="predicted"/>
<name>A0A2V3W0D7_9BACI</name>
<sequence length="251" mass="28701">MKALIHYLLQNYLRSYLFIPPVTIFIIWTVVSYTYTPNPILSSYAIASAVLYFITAWISLTLLNVEDNVQQHITIVHSKGIVKIFCGKVFSVLCFSFVLSLFAIIYPVLAGAFARMPNTFEFFISFISLMLVSLLSLSIVILFHSFFQVRTISSWLLLSLLLAISLAKSGIENILPNDLSFITWPLPPVLVILTLLEDDTVTLDIHFVLNSIYVFSYALILLFISFVIIRNQNGWKFLKNKSKTTRKLDRR</sequence>
<feature type="transmembrane region" description="Helical" evidence="1">
    <location>
        <begin position="12"/>
        <end position="35"/>
    </location>
</feature>
<keyword evidence="1" id="KW-0472">Membrane</keyword>
<dbReference type="OrthoDB" id="1936187at2"/>
<protein>
    <recommendedName>
        <fullName evidence="4">ABC-2 type transport system permease protein</fullName>
    </recommendedName>
</protein>
<evidence type="ECO:0008006" key="4">
    <source>
        <dbReference type="Google" id="ProtNLM"/>
    </source>
</evidence>
<feature type="transmembrane region" description="Helical" evidence="1">
    <location>
        <begin position="84"/>
        <end position="110"/>
    </location>
</feature>
<evidence type="ECO:0000313" key="3">
    <source>
        <dbReference type="Proteomes" id="UP000247978"/>
    </source>
</evidence>
<feature type="transmembrane region" description="Helical" evidence="1">
    <location>
        <begin position="205"/>
        <end position="229"/>
    </location>
</feature>
<keyword evidence="3" id="KW-1185">Reference proteome</keyword>
<dbReference type="Proteomes" id="UP000247978">
    <property type="component" value="Unassembled WGS sequence"/>
</dbReference>
<feature type="transmembrane region" description="Helical" evidence="1">
    <location>
        <begin position="155"/>
        <end position="171"/>
    </location>
</feature>
<dbReference type="AlphaFoldDB" id="A0A2V3W0D7"/>
<gene>
    <name evidence="2" type="ORF">DFR56_105166</name>
</gene>
<dbReference type="EMBL" id="QJJQ01000005">
    <property type="protein sequence ID" value="PXW87522.1"/>
    <property type="molecule type" value="Genomic_DNA"/>
</dbReference>
<evidence type="ECO:0000256" key="1">
    <source>
        <dbReference type="SAM" id="Phobius"/>
    </source>
</evidence>
<keyword evidence="1" id="KW-0812">Transmembrane</keyword>
<accession>A0A2V3W0D7</accession>
<dbReference type="RefSeq" id="WP_110395109.1">
    <property type="nucleotide sequence ID" value="NZ_JADIJL010000003.1"/>
</dbReference>
<evidence type="ECO:0000313" key="2">
    <source>
        <dbReference type="EMBL" id="PXW87522.1"/>
    </source>
</evidence>
<comment type="caution">
    <text evidence="2">The sequence shown here is derived from an EMBL/GenBank/DDBJ whole genome shotgun (WGS) entry which is preliminary data.</text>
</comment>
<keyword evidence="1" id="KW-1133">Transmembrane helix</keyword>